<comment type="caution">
    <text evidence="1">The sequence shown here is derived from an EMBL/GenBank/DDBJ whole genome shotgun (WGS) entry which is preliminary data.</text>
</comment>
<proteinExistence type="predicted"/>
<reference evidence="1 2" key="1">
    <citation type="journal article" date="2016" name="Nat. Commun.">
        <title>Thousands of microbial genomes shed light on interconnected biogeochemical processes in an aquifer system.</title>
        <authorList>
            <person name="Anantharaman K."/>
            <person name="Brown C.T."/>
            <person name="Hug L.A."/>
            <person name="Sharon I."/>
            <person name="Castelle C.J."/>
            <person name="Probst A.J."/>
            <person name="Thomas B.C."/>
            <person name="Singh A."/>
            <person name="Wilkins M.J."/>
            <person name="Karaoz U."/>
            <person name="Brodie E.L."/>
            <person name="Williams K.H."/>
            <person name="Hubbard S.S."/>
            <person name="Banfield J.F."/>
        </authorList>
    </citation>
    <scope>NUCLEOTIDE SEQUENCE [LARGE SCALE GENOMIC DNA]</scope>
</reference>
<accession>A0A1F5RGX3</accession>
<evidence type="ECO:0008006" key="3">
    <source>
        <dbReference type="Google" id="ProtNLM"/>
    </source>
</evidence>
<evidence type="ECO:0000313" key="1">
    <source>
        <dbReference type="EMBL" id="OGF13656.1"/>
    </source>
</evidence>
<organism evidence="1 2">
    <name type="scientific">Candidatus Edwardsbacteria bacterium GWF2_54_11</name>
    <dbReference type="NCBI Taxonomy" id="1817851"/>
    <lineage>
        <taxon>Bacteria</taxon>
        <taxon>Candidatus Edwardsiibacteriota</taxon>
    </lineage>
</organism>
<dbReference type="AlphaFoldDB" id="A0A1F5RGX3"/>
<evidence type="ECO:0000313" key="2">
    <source>
        <dbReference type="Proteomes" id="UP000177230"/>
    </source>
</evidence>
<sequence>MKRFKIVMTIFVTLAILFGIKTYAQKAPMDSLTKAIKSNMHTVQLAIEDCALRHGGIYPSSVKDVITLLPKKFTNPCNTKLPAVADGESDIPGQAMYISGGPNNYTVLGNDERGQRMKLRLAGAPVNRTVIQKPLKEVAKNTASEADSLPEKYVKKVLIEAKWGDKPGEFKLDPINETHEWKTFIALDKWYNIYIVDPNNFRINIFNKEGNFKKAVQLSEKERIIITGIAVDPREHIFITSSAPISGQVIIEINRKSQIIDKFELPGVWVGLSKFSEDSEGNIYVRRRRTDSISVPLSLASKRKDSKDVINKIKELKLLKNHSKEKITKCGLIASVDNTGQIIFKDKKGETLFSKRQYDIVDNHSFNYKHYNDIMATAIAIVDDNGNFYIVQGTAQGLQVLKCTPQFEELK</sequence>
<dbReference type="SUPFAM" id="SSF63829">
    <property type="entry name" value="Calcium-dependent phosphotriesterase"/>
    <property type="match status" value="1"/>
</dbReference>
<dbReference type="Proteomes" id="UP000177230">
    <property type="component" value="Unassembled WGS sequence"/>
</dbReference>
<dbReference type="Gene3D" id="2.120.10.30">
    <property type="entry name" value="TolB, C-terminal domain"/>
    <property type="match status" value="1"/>
</dbReference>
<protein>
    <recommendedName>
        <fullName evidence="3">SMP-30/Gluconolactonase/LRE-like region domain-containing protein</fullName>
    </recommendedName>
</protein>
<name>A0A1F5RGX3_9BACT</name>
<dbReference type="InterPro" id="IPR011042">
    <property type="entry name" value="6-blade_b-propeller_TolB-like"/>
</dbReference>
<dbReference type="EMBL" id="MFFM01000014">
    <property type="protein sequence ID" value="OGF13656.1"/>
    <property type="molecule type" value="Genomic_DNA"/>
</dbReference>
<gene>
    <name evidence="1" type="ORF">A2024_10990</name>
</gene>